<keyword evidence="5" id="KW-0028">Amino-acid biosynthesis</keyword>
<protein>
    <recommendedName>
        <fullName evidence="3">Acetylglutamate kinase</fullName>
        <ecNumber evidence="2">2.7.2.8</ecNumber>
    </recommendedName>
    <alternativeName>
        <fullName evidence="10">N-acetyl-L-glutamate 5-phosphotransferase</fullName>
    </alternativeName>
    <alternativeName>
        <fullName evidence="11">NAG kinase</fullName>
    </alternativeName>
</protein>
<evidence type="ECO:0000256" key="6">
    <source>
        <dbReference type="ARBA" id="ARBA00022679"/>
    </source>
</evidence>
<name>A0ABV2BNP8_9GAMM</name>
<dbReference type="InterPro" id="IPR011242">
    <property type="entry name" value="ArgB_GNAT"/>
</dbReference>
<keyword evidence="7" id="KW-0547">Nucleotide-binding</keyword>
<proteinExistence type="predicted"/>
<organism evidence="14 15">
    <name type="scientific">Aliikangiella maris</name>
    <dbReference type="NCBI Taxonomy" id="3162458"/>
    <lineage>
        <taxon>Bacteria</taxon>
        <taxon>Pseudomonadati</taxon>
        <taxon>Pseudomonadota</taxon>
        <taxon>Gammaproteobacteria</taxon>
        <taxon>Oceanospirillales</taxon>
        <taxon>Pleioneaceae</taxon>
        <taxon>Aliikangiella</taxon>
    </lineage>
</organism>
<dbReference type="EMBL" id="JBEVCJ010000001">
    <property type="protein sequence ID" value="MET1253561.1"/>
    <property type="molecule type" value="Genomic_DNA"/>
</dbReference>
<comment type="caution">
    <text evidence="14">The sequence shown here is derived from an EMBL/GenBank/DDBJ whole genome shotgun (WGS) entry which is preliminary data.</text>
</comment>
<dbReference type="PANTHER" id="PTHR23342">
    <property type="entry name" value="N-ACETYLGLUTAMATE SYNTHASE"/>
    <property type="match status" value="1"/>
</dbReference>
<dbReference type="NCBIfam" id="NF003386">
    <property type="entry name" value="PRK04531.1-1"/>
    <property type="match status" value="1"/>
</dbReference>
<evidence type="ECO:0000313" key="14">
    <source>
        <dbReference type="EMBL" id="MET1253561.1"/>
    </source>
</evidence>
<dbReference type="NCBIfam" id="TIGR00761">
    <property type="entry name" value="argB"/>
    <property type="match status" value="1"/>
</dbReference>
<dbReference type="Pfam" id="PF04768">
    <property type="entry name" value="NAT"/>
    <property type="match status" value="1"/>
</dbReference>
<dbReference type="RefSeq" id="WP_353873102.1">
    <property type="nucleotide sequence ID" value="NZ_JBEVCJ010000001.1"/>
</dbReference>
<evidence type="ECO:0000256" key="12">
    <source>
        <dbReference type="ARBA" id="ARBA00048141"/>
    </source>
</evidence>
<dbReference type="InterPro" id="IPR036393">
    <property type="entry name" value="AceGlu_kinase-like_sf"/>
</dbReference>
<accession>A0ABV2BNP8</accession>
<dbReference type="InterPro" id="IPR004662">
    <property type="entry name" value="AcgluKinase_fam"/>
</dbReference>
<reference evidence="14 15" key="1">
    <citation type="submission" date="2024-06" db="EMBL/GenBank/DDBJ databases">
        <authorList>
            <person name="Li F."/>
        </authorList>
    </citation>
    <scope>NUCLEOTIDE SEQUENCE [LARGE SCALE GENOMIC DNA]</scope>
    <source>
        <strain evidence="14 15">GXAS 311</strain>
    </source>
</reference>
<evidence type="ECO:0000256" key="2">
    <source>
        <dbReference type="ARBA" id="ARBA00013065"/>
    </source>
</evidence>
<evidence type="ECO:0000256" key="1">
    <source>
        <dbReference type="ARBA" id="ARBA00004828"/>
    </source>
</evidence>
<dbReference type="NCBIfam" id="NF003387">
    <property type="entry name" value="PRK04531.1-2"/>
    <property type="match status" value="1"/>
</dbReference>
<gene>
    <name evidence="14" type="ORF">ABVT43_00325</name>
</gene>
<evidence type="ECO:0000259" key="13">
    <source>
        <dbReference type="PROSITE" id="PS51731"/>
    </source>
</evidence>
<evidence type="ECO:0000256" key="9">
    <source>
        <dbReference type="ARBA" id="ARBA00022840"/>
    </source>
</evidence>
<comment type="pathway">
    <text evidence="1">Amino-acid biosynthesis; L-arginine biosynthesis; N(2)-acetyl-L-ornithine from L-glutamate: step 2/4.</text>
</comment>
<evidence type="ECO:0000256" key="10">
    <source>
        <dbReference type="ARBA" id="ARBA00030178"/>
    </source>
</evidence>
<dbReference type="PROSITE" id="PS51731">
    <property type="entry name" value="GNAT_NAGS"/>
    <property type="match status" value="1"/>
</dbReference>
<dbReference type="GO" id="GO:0003991">
    <property type="term" value="F:acetylglutamate kinase activity"/>
    <property type="evidence" value="ECO:0007669"/>
    <property type="project" value="UniProtKB-EC"/>
</dbReference>
<evidence type="ECO:0000256" key="7">
    <source>
        <dbReference type="ARBA" id="ARBA00022741"/>
    </source>
</evidence>
<evidence type="ECO:0000256" key="8">
    <source>
        <dbReference type="ARBA" id="ARBA00022777"/>
    </source>
</evidence>
<dbReference type="PANTHER" id="PTHR23342:SF0">
    <property type="entry name" value="N-ACETYLGLUTAMATE SYNTHASE, MITOCHONDRIAL"/>
    <property type="match status" value="1"/>
</dbReference>
<dbReference type="Proteomes" id="UP001548189">
    <property type="component" value="Unassembled WGS sequence"/>
</dbReference>
<dbReference type="Gene3D" id="3.40.1160.10">
    <property type="entry name" value="Acetylglutamate kinase-like"/>
    <property type="match status" value="1"/>
</dbReference>
<evidence type="ECO:0000256" key="4">
    <source>
        <dbReference type="ARBA" id="ARBA00022571"/>
    </source>
</evidence>
<keyword evidence="8 14" id="KW-0418">Kinase</keyword>
<dbReference type="InterPro" id="IPR006855">
    <property type="entry name" value="Vertebrate-like_GNAT_dom"/>
</dbReference>
<dbReference type="Gene3D" id="3.40.630.30">
    <property type="match status" value="1"/>
</dbReference>
<keyword evidence="9" id="KW-0067">ATP-binding</keyword>
<keyword evidence="15" id="KW-1185">Reference proteome</keyword>
<dbReference type="SUPFAM" id="SSF53633">
    <property type="entry name" value="Carbamate kinase-like"/>
    <property type="match status" value="1"/>
</dbReference>
<feature type="domain" description="N-acetyltransferase" evidence="13">
    <location>
        <begin position="302"/>
        <end position="448"/>
    </location>
</feature>
<evidence type="ECO:0000313" key="15">
    <source>
        <dbReference type="Proteomes" id="UP001548189"/>
    </source>
</evidence>
<dbReference type="InterPro" id="IPR001048">
    <property type="entry name" value="Asp/Glu/Uridylate_kinase"/>
</dbReference>
<comment type="catalytic activity">
    <reaction evidence="12">
        <text>N-acetyl-L-glutamate + ATP = N-acetyl-L-glutamyl 5-phosphate + ADP</text>
        <dbReference type="Rhea" id="RHEA:14629"/>
        <dbReference type="ChEBI" id="CHEBI:30616"/>
        <dbReference type="ChEBI" id="CHEBI:44337"/>
        <dbReference type="ChEBI" id="CHEBI:57936"/>
        <dbReference type="ChEBI" id="CHEBI:456216"/>
        <dbReference type="EC" id="2.7.2.8"/>
    </reaction>
</comment>
<keyword evidence="4" id="KW-0055">Arginine biosynthesis</keyword>
<dbReference type="PIRSF" id="PIRSF036441">
    <property type="entry name" value="NAGK_DUF619"/>
    <property type="match status" value="1"/>
</dbReference>
<dbReference type="Pfam" id="PF00696">
    <property type="entry name" value="AA_kinase"/>
    <property type="match status" value="1"/>
</dbReference>
<sequence>MNKANNSYVESTTSQSKIKDTIIQLLSNLANPKEIDQYLNRFVNAGQSHFAVIKVGGAVLENDLDNLCSSLAFLEQIGLFPIVVHGAGPQLSINLKNAGIESEFIDGQRITTAEVLSVARKTFIQQNLKLANRLQNMGVKTASITSGVFKANQTANTQLGLVGVVTEIDLAPIQQALENGTIPILSSLAETESGQCLNINADVATNQLAIALKPYKIIFLTETGGLLDQDDNIISSVNLITDYNHLMNQPWLHGGMKLKIKQVAEILSQLPATASVSITKPSHLAKELFTHKGSGTLIRKGESIMLHEEIESLKLVKVKNILETSFKKTLNEDYFNELNLYRAYTTYCYRAAAIITLEENIPYLDKFVVAEDAKGEGLGKALWATMISENPKMFWRSRNGNQINNFYFKNSDGCIKDGQWTVFWLGITDFDEIKKCVDCALAKPATLV</sequence>
<evidence type="ECO:0000256" key="3">
    <source>
        <dbReference type="ARBA" id="ARBA00021197"/>
    </source>
</evidence>
<evidence type="ECO:0000256" key="11">
    <source>
        <dbReference type="ARBA" id="ARBA00030639"/>
    </source>
</evidence>
<dbReference type="EC" id="2.7.2.8" evidence="2"/>
<evidence type="ECO:0000256" key="5">
    <source>
        <dbReference type="ARBA" id="ARBA00022605"/>
    </source>
</evidence>
<keyword evidence="6 14" id="KW-0808">Transferase</keyword>